<dbReference type="NCBIfam" id="NF008733">
    <property type="entry name" value="PRK11756.1"/>
    <property type="match status" value="1"/>
</dbReference>
<feature type="site" description="Important for catalytic activity" evidence="8">
    <location>
        <position position="229"/>
    </location>
</feature>
<feature type="binding site" evidence="7">
    <location>
        <position position="258"/>
    </location>
    <ligand>
        <name>Mg(2+)</name>
        <dbReference type="ChEBI" id="CHEBI:18420"/>
        <label>1</label>
    </ligand>
</feature>
<feature type="active site" description="Proton donor/acceptor" evidence="6">
    <location>
        <position position="151"/>
    </location>
</feature>
<dbReference type="GO" id="GO:0008311">
    <property type="term" value="F:double-stranded DNA 3'-5' DNA exonuclease activity"/>
    <property type="evidence" value="ECO:0007669"/>
    <property type="project" value="InterPro"/>
</dbReference>
<reference evidence="11" key="1">
    <citation type="submission" date="2013-11" db="EMBL/GenBank/DDBJ databases">
        <title>Symbiont-containing voluminous jelly as an extraordinary maternal gift for overwintering insect nymphs.</title>
        <authorList>
            <person name="Kaiwa N."/>
            <person name="Hosokawa T."/>
            <person name="Nikoh N."/>
            <person name="Meng X.Y."/>
            <person name="Tanahashi M."/>
            <person name="Moriyama M."/>
            <person name="Maeda T."/>
            <person name="Yamaguchi K."/>
            <person name="Shigenobu S."/>
            <person name="Ito M."/>
            <person name="Fukatsu T."/>
        </authorList>
    </citation>
    <scope>NUCLEOTIDE SEQUENCE [LARGE SCALE GENOMIC DNA]</scope>
    <source>
        <strain evidence="11">UwTKB</strain>
    </source>
</reference>
<feature type="site" description="Transition state stabilizer" evidence="8">
    <location>
        <position position="153"/>
    </location>
</feature>
<dbReference type="InterPro" id="IPR005135">
    <property type="entry name" value="Endo/exonuclease/phosphatase"/>
</dbReference>
<sequence length="268" mass="31542">MKFLSFNVNGLRARLNQLEQVISIHNPDVIGLQEIKVHDDVFPILDIKKLGYHSFFYGQKRYHGVALLTKNKPICILRGLPDDTIHTKRRLILVKIKSKIGIITIINAYFPNGENRKNIEKFTEKKNFFYRLKKFIEKNFSPNDFVLLMGDINVAINDKDIGISENNKKNWIKNGKCAFLPEEREWFASLVNWGFIDIWRSFNPDINNCFSWFSYSFNSFKKNQGLRIDLLLCSYPLYKFCKTTEMDYSFRAMIKTSDHIPIWADFSI</sequence>
<dbReference type="GO" id="GO:0006281">
    <property type="term" value="P:DNA repair"/>
    <property type="evidence" value="ECO:0007669"/>
    <property type="project" value="InterPro"/>
</dbReference>
<dbReference type="RefSeq" id="WP_041063343.1">
    <property type="nucleotide sequence ID" value="NZ_AP014521.1"/>
</dbReference>
<evidence type="ECO:0000256" key="3">
    <source>
        <dbReference type="ARBA" id="ARBA00022723"/>
    </source>
</evidence>
<name>A0A090AM93_9ENTR</name>
<dbReference type="Pfam" id="PF03372">
    <property type="entry name" value="Exo_endo_phos"/>
    <property type="match status" value="1"/>
</dbReference>
<dbReference type="KEGG" id="sbw:TGUWTKB_5530"/>
<dbReference type="Proteomes" id="UP000031627">
    <property type="component" value="Chromosome"/>
</dbReference>
<comment type="cofactor">
    <cofactor evidence="1">
        <name>Mn(2+)</name>
        <dbReference type="ChEBI" id="CHEBI:29035"/>
    </cofactor>
</comment>
<dbReference type="GO" id="GO:0004519">
    <property type="term" value="F:endonuclease activity"/>
    <property type="evidence" value="ECO:0007669"/>
    <property type="project" value="InterPro"/>
</dbReference>
<reference evidence="10 11" key="2">
    <citation type="journal article" date="2014" name="Curr. Biol.">
        <title>Symbiont-Supplemented Maternal Investment Underpinning Host's Ecological Adaptation.</title>
        <authorList>
            <person name="Kaiwa N."/>
            <person name="Hosokawa T."/>
            <person name="Nikoh N."/>
            <person name="Tanahashi M."/>
            <person name="Moriyama M."/>
            <person name="Meng X.Y."/>
            <person name="Maeda T."/>
            <person name="Yamaguchi K."/>
            <person name="Shigenobu S."/>
            <person name="Ito M."/>
            <person name="Fukatsu T."/>
        </authorList>
    </citation>
    <scope>NUCLEOTIDE SEQUENCE [LARGE SCALE GENOMIC DNA]</scope>
    <source>
        <strain evidence="10 11">UwTKB</strain>
    </source>
</reference>
<dbReference type="InterPro" id="IPR020848">
    <property type="entry name" value="AP_endonuclease_F1_CS"/>
</dbReference>
<organism evidence="10 11">
    <name type="scientific">Candidatus Tachikawaea gelatinosa</name>
    <dbReference type="NCBI Taxonomy" id="1410383"/>
    <lineage>
        <taxon>Bacteria</taxon>
        <taxon>Pseudomonadati</taxon>
        <taxon>Pseudomonadota</taxon>
        <taxon>Gammaproteobacteria</taxon>
        <taxon>Enterobacterales</taxon>
        <taxon>Enterobacteriaceae</taxon>
        <taxon>Candidatus Tachikawaea</taxon>
    </lineage>
</organism>
<protein>
    <submittedName>
        <fullName evidence="10">Exodeoxyribonuclease III</fullName>
    </submittedName>
</protein>
<evidence type="ECO:0000313" key="10">
    <source>
        <dbReference type="EMBL" id="BAP58779.1"/>
    </source>
</evidence>
<dbReference type="EMBL" id="AP014521">
    <property type="protein sequence ID" value="BAP58779.1"/>
    <property type="molecule type" value="Genomic_DNA"/>
</dbReference>
<keyword evidence="4" id="KW-0378">Hydrolase</keyword>
<dbReference type="GO" id="GO:0003677">
    <property type="term" value="F:DNA binding"/>
    <property type="evidence" value="ECO:0007669"/>
    <property type="project" value="InterPro"/>
</dbReference>
<evidence type="ECO:0000256" key="2">
    <source>
        <dbReference type="ARBA" id="ARBA00007092"/>
    </source>
</evidence>
<dbReference type="PANTHER" id="PTHR43250:SF2">
    <property type="entry name" value="EXODEOXYRIBONUCLEASE III"/>
    <property type="match status" value="1"/>
</dbReference>
<dbReference type="HOGENOM" id="CLU_027539_0_3_6"/>
<dbReference type="OrthoDB" id="9803914at2"/>
<feature type="domain" description="Endonuclease/exonuclease/phosphatase" evidence="9">
    <location>
        <begin position="4"/>
        <end position="259"/>
    </location>
</feature>
<evidence type="ECO:0000256" key="6">
    <source>
        <dbReference type="PIRSR" id="PIRSR604808-1"/>
    </source>
</evidence>
<gene>
    <name evidence="10" type="primary">xthA</name>
    <name evidence="10" type="ORF">TGUWTKB_5530</name>
</gene>
<dbReference type="InterPro" id="IPR037493">
    <property type="entry name" value="ExoIII-like"/>
</dbReference>
<comment type="cofactor">
    <cofactor evidence="7">
        <name>Mg(2+)</name>
        <dbReference type="ChEBI" id="CHEBI:18420"/>
    </cofactor>
    <cofactor evidence="7">
        <name>Mn(2+)</name>
        <dbReference type="ChEBI" id="CHEBI:29035"/>
    </cofactor>
    <text evidence="7">Probably binds two magnesium or manganese ions per subunit.</text>
</comment>
<keyword evidence="11" id="KW-1185">Reference proteome</keyword>
<dbReference type="PROSITE" id="PS00726">
    <property type="entry name" value="AP_NUCLEASE_F1_1"/>
    <property type="match status" value="1"/>
</dbReference>
<dbReference type="Gene3D" id="3.60.10.10">
    <property type="entry name" value="Endonuclease/exonuclease/phosphatase"/>
    <property type="match status" value="1"/>
</dbReference>
<dbReference type="NCBIfam" id="TIGR00633">
    <property type="entry name" value="xth"/>
    <property type="match status" value="1"/>
</dbReference>
<dbReference type="InterPro" id="IPR020847">
    <property type="entry name" value="AP_endonuclease_F1_BS"/>
</dbReference>
<feature type="binding site" evidence="7">
    <location>
        <position position="153"/>
    </location>
    <ligand>
        <name>Mg(2+)</name>
        <dbReference type="ChEBI" id="CHEBI:18420"/>
        <label>1</label>
    </ligand>
</feature>
<feature type="active site" evidence="6">
    <location>
        <position position="109"/>
    </location>
</feature>
<evidence type="ECO:0000256" key="7">
    <source>
        <dbReference type="PIRSR" id="PIRSR604808-2"/>
    </source>
</evidence>
<proteinExistence type="inferred from homology"/>
<dbReference type="PROSITE" id="PS51435">
    <property type="entry name" value="AP_NUCLEASE_F1_4"/>
    <property type="match status" value="1"/>
</dbReference>
<dbReference type="SUPFAM" id="SSF56219">
    <property type="entry name" value="DNase I-like"/>
    <property type="match status" value="1"/>
</dbReference>
<keyword evidence="3 7" id="KW-0479">Metal-binding</keyword>
<feature type="binding site" evidence="7">
    <location>
        <position position="7"/>
    </location>
    <ligand>
        <name>Mg(2+)</name>
        <dbReference type="ChEBI" id="CHEBI:18420"/>
        <label>1</label>
    </ligand>
</feature>
<keyword evidence="7" id="KW-0464">Manganese</keyword>
<dbReference type="NCBIfam" id="TIGR00195">
    <property type="entry name" value="exoDNase_III"/>
    <property type="match status" value="1"/>
</dbReference>
<feature type="site" description="Interaction with DNA substrate" evidence="8">
    <location>
        <position position="259"/>
    </location>
</feature>
<dbReference type="AlphaFoldDB" id="A0A090AM93"/>
<evidence type="ECO:0000259" key="9">
    <source>
        <dbReference type="Pfam" id="PF03372"/>
    </source>
</evidence>
<dbReference type="PANTHER" id="PTHR43250">
    <property type="entry name" value="EXODEOXYRIBONUCLEASE III"/>
    <property type="match status" value="1"/>
</dbReference>
<dbReference type="InterPro" id="IPR036691">
    <property type="entry name" value="Endo/exonu/phosph_ase_sf"/>
</dbReference>
<dbReference type="STRING" id="1410383.TGUWTKB_5530"/>
<dbReference type="PROSITE" id="PS00728">
    <property type="entry name" value="AP_NUCLEASE_F1_3"/>
    <property type="match status" value="1"/>
</dbReference>
<evidence type="ECO:0000256" key="1">
    <source>
        <dbReference type="ARBA" id="ARBA00001936"/>
    </source>
</evidence>
<comment type="similarity">
    <text evidence="2">Belongs to the DNA repair enzymes AP/ExoA family.</text>
</comment>
<feature type="active site" description="Proton acceptor" evidence="6">
    <location>
        <position position="259"/>
    </location>
</feature>
<accession>A0A090AM93</accession>
<dbReference type="InterPro" id="IPR004808">
    <property type="entry name" value="AP_endonuc_1"/>
</dbReference>
<feature type="binding site" evidence="7">
    <location>
        <position position="259"/>
    </location>
    <ligand>
        <name>Mg(2+)</name>
        <dbReference type="ChEBI" id="CHEBI:18420"/>
        <label>1</label>
    </ligand>
</feature>
<feature type="binding site" evidence="7">
    <location>
        <position position="34"/>
    </location>
    <ligand>
        <name>Mg(2+)</name>
        <dbReference type="ChEBI" id="CHEBI:18420"/>
        <label>1</label>
    </ligand>
</feature>
<evidence type="ECO:0000256" key="8">
    <source>
        <dbReference type="PIRSR" id="PIRSR604808-3"/>
    </source>
</evidence>
<evidence type="ECO:0000256" key="5">
    <source>
        <dbReference type="ARBA" id="ARBA00022842"/>
    </source>
</evidence>
<dbReference type="GO" id="GO:0046872">
    <property type="term" value="F:metal ion binding"/>
    <property type="evidence" value="ECO:0007669"/>
    <property type="project" value="UniProtKB-KW"/>
</dbReference>
<evidence type="ECO:0000313" key="11">
    <source>
        <dbReference type="Proteomes" id="UP000031627"/>
    </source>
</evidence>
<evidence type="ECO:0000256" key="4">
    <source>
        <dbReference type="ARBA" id="ARBA00022801"/>
    </source>
</evidence>
<feature type="binding site" evidence="7">
    <location>
        <position position="151"/>
    </location>
    <ligand>
        <name>Mg(2+)</name>
        <dbReference type="ChEBI" id="CHEBI:18420"/>
        <label>1</label>
    </ligand>
</feature>
<keyword evidence="5 7" id="KW-0460">Magnesium</keyword>